<dbReference type="EMBL" id="KB446537">
    <property type="protein sequence ID" value="EME46584.1"/>
    <property type="molecule type" value="Genomic_DNA"/>
</dbReference>
<dbReference type="HOGENOM" id="CLU_001265_1_1_1"/>
<protein>
    <recommendedName>
        <fullName evidence="5">Major facilitator superfamily (MFS) profile domain-containing protein</fullName>
    </recommendedName>
</protein>
<feature type="region of interest" description="Disordered" evidence="3">
    <location>
        <begin position="1"/>
        <end position="61"/>
    </location>
</feature>
<dbReference type="SUPFAM" id="SSF103473">
    <property type="entry name" value="MFS general substrate transporter"/>
    <property type="match status" value="1"/>
</dbReference>
<evidence type="ECO:0000259" key="5">
    <source>
        <dbReference type="PROSITE" id="PS50850"/>
    </source>
</evidence>
<feature type="transmembrane region" description="Helical" evidence="4">
    <location>
        <begin position="423"/>
        <end position="444"/>
    </location>
</feature>
<dbReference type="PANTHER" id="PTHR11360:SF130">
    <property type="entry name" value="MAJOR FACILITATOR SUPERFAMILY (MFS) PROFILE DOMAIN-CONTAINING PROTEIN-RELATED"/>
    <property type="match status" value="1"/>
</dbReference>
<organism evidence="6 7">
    <name type="scientific">Dothistroma septosporum (strain NZE10 / CBS 128990)</name>
    <name type="common">Red band needle blight fungus</name>
    <name type="synonym">Mycosphaerella pini</name>
    <dbReference type="NCBI Taxonomy" id="675120"/>
    <lineage>
        <taxon>Eukaryota</taxon>
        <taxon>Fungi</taxon>
        <taxon>Dikarya</taxon>
        <taxon>Ascomycota</taxon>
        <taxon>Pezizomycotina</taxon>
        <taxon>Dothideomycetes</taxon>
        <taxon>Dothideomycetidae</taxon>
        <taxon>Mycosphaerellales</taxon>
        <taxon>Mycosphaerellaceae</taxon>
        <taxon>Dothistroma</taxon>
    </lineage>
</organism>
<name>N1PW02_DOTSN</name>
<feature type="transmembrane region" description="Helical" evidence="4">
    <location>
        <begin position="223"/>
        <end position="241"/>
    </location>
</feature>
<feature type="compositionally biased region" description="Polar residues" evidence="3">
    <location>
        <begin position="29"/>
        <end position="44"/>
    </location>
</feature>
<feature type="transmembrane region" description="Helical" evidence="4">
    <location>
        <begin position="386"/>
        <end position="411"/>
    </location>
</feature>
<feature type="transmembrane region" description="Helical" evidence="4">
    <location>
        <begin position="253"/>
        <end position="273"/>
    </location>
</feature>
<dbReference type="InterPro" id="IPR050327">
    <property type="entry name" value="Proton-linked_MCT"/>
</dbReference>
<dbReference type="InterPro" id="IPR036259">
    <property type="entry name" value="MFS_trans_sf"/>
</dbReference>
<dbReference type="PANTHER" id="PTHR11360">
    <property type="entry name" value="MONOCARBOXYLATE TRANSPORTER"/>
    <property type="match status" value="1"/>
</dbReference>
<evidence type="ECO:0000256" key="3">
    <source>
        <dbReference type="SAM" id="MobiDB-lite"/>
    </source>
</evidence>
<feature type="transmembrane region" description="Helical" evidence="4">
    <location>
        <begin position="96"/>
        <end position="114"/>
    </location>
</feature>
<comment type="subcellular location">
    <subcellularLocation>
        <location evidence="1">Membrane</location>
        <topology evidence="1">Multi-pass membrane protein</topology>
    </subcellularLocation>
</comment>
<dbReference type="eggNOG" id="KOG2504">
    <property type="taxonomic scope" value="Eukaryota"/>
</dbReference>
<gene>
    <name evidence="6" type="ORF">DOTSEDRAFT_70556</name>
</gene>
<feature type="transmembrane region" description="Helical" evidence="4">
    <location>
        <begin position="320"/>
        <end position="339"/>
    </location>
</feature>
<dbReference type="Proteomes" id="UP000016933">
    <property type="component" value="Unassembled WGS sequence"/>
</dbReference>
<sequence length="485" mass="52192">MLGAGGEHGSPQYTEQHPDESYSAGCGVSSASSHEVEVIQQSNAVHAKTEESGPSHNVPSLDLKRTASNALNKVASSITTRSIANPPPPPDGGIRAWTQVAMGWLVILLTWGWVNSYGVFQTHYALNLDASASTISWIGSVESFLTFFVGAFSGRLLDAGLYRPTLIIGGIIQVLGIFFMSLSTTYWQLMLTQGFMTGIGGGIFFTPTMGLIGTYFSRKRAIAVGLATTGNSAGGMIYPLFVQQLLPKLGFAWTVRVLGFFNLALLCIVVTFTRPRLPPRKTGPMIDFTAFKEPPYALFVAAVFFVMWPIYYTFYYLSSFANEVIGISFANALTITIILNGAGMPFRVIPPLFADRYGQLNVAIPTLAILSIVAFCWIAVSSTTGIYLYVVFYGSASGAFQCLFPSTIASLTSDMSTFGTRLGMGFSTLSFAALTGPSLGGAIMEAMKGRYLGAQLWAAFSTTVCVCLVIATRFSKVGWKMNVKA</sequence>
<evidence type="ECO:0000256" key="1">
    <source>
        <dbReference type="ARBA" id="ARBA00004141"/>
    </source>
</evidence>
<feature type="transmembrane region" description="Helical" evidence="4">
    <location>
        <begin position="360"/>
        <end position="380"/>
    </location>
</feature>
<dbReference type="AlphaFoldDB" id="N1PW02"/>
<feature type="transmembrane region" description="Helical" evidence="4">
    <location>
        <begin position="134"/>
        <end position="154"/>
    </location>
</feature>
<dbReference type="PROSITE" id="PS50850">
    <property type="entry name" value="MFS"/>
    <property type="match status" value="1"/>
</dbReference>
<dbReference type="OMA" id="MGVRQPN"/>
<evidence type="ECO:0000256" key="2">
    <source>
        <dbReference type="ARBA" id="ARBA00006727"/>
    </source>
</evidence>
<feature type="transmembrane region" description="Helical" evidence="4">
    <location>
        <begin position="456"/>
        <end position="474"/>
    </location>
</feature>
<reference evidence="7" key="1">
    <citation type="journal article" date="2012" name="PLoS Genet.">
        <title>The genomes of the fungal plant pathogens Cladosporium fulvum and Dothistroma septosporum reveal adaptation to different hosts and lifestyles but also signatures of common ancestry.</title>
        <authorList>
            <person name="de Wit P.J.G.M."/>
            <person name="van der Burgt A."/>
            <person name="Oekmen B."/>
            <person name="Stergiopoulos I."/>
            <person name="Abd-Elsalam K.A."/>
            <person name="Aerts A.L."/>
            <person name="Bahkali A.H."/>
            <person name="Beenen H.G."/>
            <person name="Chettri P."/>
            <person name="Cox M.P."/>
            <person name="Datema E."/>
            <person name="de Vries R.P."/>
            <person name="Dhillon B."/>
            <person name="Ganley A.R."/>
            <person name="Griffiths S.A."/>
            <person name="Guo Y."/>
            <person name="Hamelin R.C."/>
            <person name="Henrissat B."/>
            <person name="Kabir M.S."/>
            <person name="Jashni M.K."/>
            <person name="Kema G."/>
            <person name="Klaubauf S."/>
            <person name="Lapidus A."/>
            <person name="Levasseur A."/>
            <person name="Lindquist E."/>
            <person name="Mehrabi R."/>
            <person name="Ohm R.A."/>
            <person name="Owen T.J."/>
            <person name="Salamov A."/>
            <person name="Schwelm A."/>
            <person name="Schijlen E."/>
            <person name="Sun H."/>
            <person name="van den Burg H.A."/>
            <person name="van Ham R.C.H.J."/>
            <person name="Zhang S."/>
            <person name="Goodwin S.B."/>
            <person name="Grigoriev I.V."/>
            <person name="Collemare J."/>
            <person name="Bradshaw R.E."/>
        </authorList>
    </citation>
    <scope>NUCLEOTIDE SEQUENCE [LARGE SCALE GENOMIC DNA]</scope>
    <source>
        <strain evidence="7">NZE10 / CBS 128990</strain>
    </source>
</reference>
<dbReference type="InterPro" id="IPR011701">
    <property type="entry name" value="MFS"/>
</dbReference>
<feature type="transmembrane region" description="Helical" evidence="4">
    <location>
        <begin position="294"/>
        <end position="314"/>
    </location>
</feature>
<keyword evidence="4" id="KW-0812">Transmembrane</keyword>
<dbReference type="OrthoDB" id="6499973at2759"/>
<comment type="similarity">
    <text evidence="2">Belongs to the major facilitator superfamily. Monocarboxylate porter (TC 2.A.1.13) family.</text>
</comment>
<evidence type="ECO:0000256" key="4">
    <source>
        <dbReference type="SAM" id="Phobius"/>
    </source>
</evidence>
<feature type="domain" description="Major facilitator superfamily (MFS) profile" evidence="5">
    <location>
        <begin position="96"/>
        <end position="485"/>
    </location>
</feature>
<dbReference type="Gene3D" id="1.20.1250.20">
    <property type="entry name" value="MFS general substrate transporter like domains"/>
    <property type="match status" value="1"/>
</dbReference>
<keyword evidence="7" id="KW-1185">Reference proteome</keyword>
<reference evidence="6 7" key="2">
    <citation type="journal article" date="2012" name="PLoS Pathog.">
        <title>Diverse lifestyles and strategies of plant pathogenesis encoded in the genomes of eighteen Dothideomycetes fungi.</title>
        <authorList>
            <person name="Ohm R.A."/>
            <person name="Feau N."/>
            <person name="Henrissat B."/>
            <person name="Schoch C.L."/>
            <person name="Horwitz B.A."/>
            <person name="Barry K.W."/>
            <person name="Condon B.J."/>
            <person name="Copeland A.C."/>
            <person name="Dhillon B."/>
            <person name="Glaser F."/>
            <person name="Hesse C.N."/>
            <person name="Kosti I."/>
            <person name="LaButti K."/>
            <person name="Lindquist E.A."/>
            <person name="Lucas S."/>
            <person name="Salamov A.A."/>
            <person name="Bradshaw R.E."/>
            <person name="Ciuffetti L."/>
            <person name="Hamelin R.C."/>
            <person name="Kema G.H.J."/>
            <person name="Lawrence C."/>
            <person name="Scott J.A."/>
            <person name="Spatafora J.W."/>
            <person name="Turgeon B.G."/>
            <person name="de Wit P.J.G.M."/>
            <person name="Zhong S."/>
            <person name="Goodwin S.B."/>
            <person name="Grigoriev I.V."/>
        </authorList>
    </citation>
    <scope>NUCLEOTIDE SEQUENCE [LARGE SCALE GENOMIC DNA]</scope>
    <source>
        <strain evidence="7">NZE10 / CBS 128990</strain>
    </source>
</reference>
<dbReference type="GO" id="GO:0022857">
    <property type="term" value="F:transmembrane transporter activity"/>
    <property type="evidence" value="ECO:0007669"/>
    <property type="project" value="InterPro"/>
</dbReference>
<dbReference type="GO" id="GO:0016020">
    <property type="term" value="C:membrane"/>
    <property type="evidence" value="ECO:0007669"/>
    <property type="project" value="UniProtKB-SubCell"/>
</dbReference>
<dbReference type="Pfam" id="PF07690">
    <property type="entry name" value="MFS_1"/>
    <property type="match status" value="1"/>
</dbReference>
<keyword evidence="4" id="KW-0472">Membrane</keyword>
<keyword evidence="4" id="KW-1133">Transmembrane helix</keyword>
<accession>N1PW02</accession>
<feature type="transmembrane region" description="Helical" evidence="4">
    <location>
        <begin position="195"/>
        <end position="216"/>
    </location>
</feature>
<feature type="transmembrane region" description="Helical" evidence="4">
    <location>
        <begin position="166"/>
        <end position="189"/>
    </location>
</feature>
<dbReference type="InterPro" id="IPR020846">
    <property type="entry name" value="MFS_dom"/>
</dbReference>
<evidence type="ECO:0000313" key="6">
    <source>
        <dbReference type="EMBL" id="EME46584.1"/>
    </source>
</evidence>
<proteinExistence type="inferred from homology"/>
<evidence type="ECO:0000313" key="7">
    <source>
        <dbReference type="Proteomes" id="UP000016933"/>
    </source>
</evidence>